<dbReference type="Proteomes" id="UP001412239">
    <property type="component" value="Unassembled WGS sequence"/>
</dbReference>
<sequence length="100" mass="10864">MRSGRPTATPSSSMGLHLSFAPVDACNRDEADAFLNKNPDLRPASSAASLGLTSQVLEVLVLYGTQVMSSNVRLQSCDHNCRSVPANGIPFRQRRLYTLE</sequence>
<evidence type="ECO:0000313" key="1">
    <source>
        <dbReference type="EMBL" id="CUS10494.1"/>
    </source>
</evidence>
<accession>A0A292PTQ0</accession>
<organism evidence="1 2">
    <name type="scientific">Tuber aestivum</name>
    <name type="common">summer truffle</name>
    <dbReference type="NCBI Taxonomy" id="59557"/>
    <lineage>
        <taxon>Eukaryota</taxon>
        <taxon>Fungi</taxon>
        <taxon>Dikarya</taxon>
        <taxon>Ascomycota</taxon>
        <taxon>Pezizomycotina</taxon>
        <taxon>Pezizomycetes</taxon>
        <taxon>Pezizales</taxon>
        <taxon>Tuberaceae</taxon>
        <taxon>Tuber</taxon>
    </lineage>
</organism>
<name>A0A292PTQ0_9PEZI</name>
<proteinExistence type="predicted"/>
<keyword evidence="2" id="KW-1185">Reference proteome</keyword>
<dbReference type="EMBL" id="LN891046">
    <property type="protein sequence ID" value="CUS10494.1"/>
    <property type="molecule type" value="Genomic_DNA"/>
</dbReference>
<gene>
    <name evidence="1" type="ORF">GSTUAT00005414001</name>
</gene>
<dbReference type="AlphaFoldDB" id="A0A292PTQ0"/>
<protein>
    <submittedName>
        <fullName evidence="1">Uncharacterized protein</fullName>
    </submittedName>
</protein>
<evidence type="ECO:0000313" key="2">
    <source>
        <dbReference type="Proteomes" id="UP001412239"/>
    </source>
</evidence>
<reference evidence="1" key="1">
    <citation type="submission" date="2015-10" db="EMBL/GenBank/DDBJ databases">
        <authorList>
            <person name="Regsiter A."/>
            <person name="william w."/>
        </authorList>
    </citation>
    <scope>NUCLEOTIDE SEQUENCE</scope>
    <source>
        <strain evidence="1">Montdore</strain>
    </source>
</reference>